<evidence type="ECO:0000256" key="4">
    <source>
        <dbReference type="ARBA" id="ARBA00022980"/>
    </source>
</evidence>
<comment type="subcellular location">
    <subcellularLocation>
        <location evidence="1">Mitochondrion</location>
    </subcellularLocation>
</comment>
<evidence type="ECO:0000256" key="2">
    <source>
        <dbReference type="ARBA" id="ARBA00008560"/>
    </source>
</evidence>
<dbReference type="PANTHER" id="PTHR21026">
    <property type="entry name" value="39S RIBOSOMAL PROTEIN L32, MITOCHONDRIAL"/>
    <property type="match status" value="1"/>
</dbReference>
<dbReference type="InterPro" id="IPR011332">
    <property type="entry name" value="Ribosomal_zn-bd"/>
</dbReference>
<dbReference type="NCBIfam" id="TIGR01031">
    <property type="entry name" value="rpmF_bact"/>
    <property type="match status" value="1"/>
</dbReference>
<reference evidence="9" key="1">
    <citation type="submission" date="2021-12" db="EMBL/GenBank/DDBJ databases">
        <title>Curvularia clavata genome.</title>
        <authorList>
            <person name="Cao Y."/>
        </authorList>
    </citation>
    <scope>NUCLEOTIDE SEQUENCE</scope>
    <source>
        <strain evidence="9">Yc1106</strain>
    </source>
</reference>
<dbReference type="InterPro" id="IPR002677">
    <property type="entry name" value="Ribosomal_bL32"/>
</dbReference>
<feature type="compositionally biased region" description="Basic and acidic residues" evidence="8">
    <location>
        <begin position="164"/>
        <end position="195"/>
    </location>
</feature>
<evidence type="ECO:0000313" key="10">
    <source>
        <dbReference type="Proteomes" id="UP001056012"/>
    </source>
</evidence>
<dbReference type="OrthoDB" id="2014905at2759"/>
<evidence type="ECO:0000256" key="8">
    <source>
        <dbReference type="SAM" id="MobiDB-lite"/>
    </source>
</evidence>
<dbReference type="PANTHER" id="PTHR21026:SF2">
    <property type="entry name" value="LARGE RIBOSOMAL SUBUNIT PROTEIN BL32M"/>
    <property type="match status" value="1"/>
</dbReference>
<organism evidence="9 10">
    <name type="scientific">Curvularia clavata</name>
    <dbReference type="NCBI Taxonomy" id="95742"/>
    <lineage>
        <taxon>Eukaryota</taxon>
        <taxon>Fungi</taxon>
        <taxon>Dikarya</taxon>
        <taxon>Ascomycota</taxon>
        <taxon>Pezizomycotina</taxon>
        <taxon>Dothideomycetes</taxon>
        <taxon>Pleosporomycetidae</taxon>
        <taxon>Pleosporales</taxon>
        <taxon>Pleosporineae</taxon>
        <taxon>Pleosporaceae</taxon>
        <taxon>Curvularia</taxon>
    </lineage>
</organism>
<dbReference type="SUPFAM" id="SSF57829">
    <property type="entry name" value="Zn-binding ribosomal proteins"/>
    <property type="match status" value="1"/>
</dbReference>
<name>A0A9Q9DSG5_CURCL</name>
<dbReference type="VEuPathDB" id="FungiDB:yc1106_04008"/>
<gene>
    <name evidence="9" type="ORF">yc1106_04008</name>
</gene>
<keyword evidence="5" id="KW-0496">Mitochondrion</keyword>
<dbReference type="Proteomes" id="UP001056012">
    <property type="component" value="Chromosome 3"/>
</dbReference>
<evidence type="ECO:0000256" key="7">
    <source>
        <dbReference type="ARBA" id="ARBA00039935"/>
    </source>
</evidence>
<evidence type="ECO:0000313" key="9">
    <source>
        <dbReference type="EMBL" id="USP76734.1"/>
    </source>
</evidence>
<dbReference type="AlphaFoldDB" id="A0A9Q9DSG5"/>
<dbReference type="Pfam" id="PF01783">
    <property type="entry name" value="Ribosomal_L32p"/>
    <property type="match status" value="1"/>
</dbReference>
<dbReference type="InterPro" id="IPR051991">
    <property type="entry name" value="Mitoribosomal_protein_bL32"/>
</dbReference>
<sequence>MDRRAPTICNTISAIANSAGTTLRMALARPLPPLWQTLLPSLNGSARPVLNAPFLQRLAQPFGALNTPFGALAIPSLSLPKIPSLADIWDGILNAVPKKKTSYRKKRQRFMAGKGLKDITSLNRCSSCGRVKRLHILCPYCVDAIKTNIFGQINWAIRRPTDKQAKQFARERRDEARRKRTMEPDPRKEKEEQVLKHTGWRR</sequence>
<comment type="similarity">
    <text evidence="2">Belongs to the bacterial ribosomal protein bL32 family.</text>
</comment>
<evidence type="ECO:0000256" key="1">
    <source>
        <dbReference type="ARBA" id="ARBA00004173"/>
    </source>
</evidence>
<accession>A0A9Q9DSG5</accession>
<keyword evidence="10" id="KW-1185">Reference proteome</keyword>
<keyword evidence="3" id="KW-0809">Transit peptide</keyword>
<keyword evidence="4" id="KW-0689">Ribosomal protein</keyword>
<dbReference type="GO" id="GO:0005762">
    <property type="term" value="C:mitochondrial large ribosomal subunit"/>
    <property type="evidence" value="ECO:0007669"/>
    <property type="project" value="TreeGrafter"/>
</dbReference>
<dbReference type="EMBL" id="CP089276">
    <property type="protein sequence ID" value="USP76734.1"/>
    <property type="molecule type" value="Genomic_DNA"/>
</dbReference>
<protein>
    <recommendedName>
        <fullName evidence="7">Large ribosomal subunit protein bL32m</fullName>
    </recommendedName>
</protein>
<proteinExistence type="inferred from homology"/>
<evidence type="ECO:0000256" key="6">
    <source>
        <dbReference type="ARBA" id="ARBA00023274"/>
    </source>
</evidence>
<dbReference type="GO" id="GO:0006412">
    <property type="term" value="P:translation"/>
    <property type="evidence" value="ECO:0007669"/>
    <property type="project" value="InterPro"/>
</dbReference>
<dbReference type="GO" id="GO:0003735">
    <property type="term" value="F:structural constituent of ribosome"/>
    <property type="evidence" value="ECO:0007669"/>
    <property type="project" value="InterPro"/>
</dbReference>
<feature type="region of interest" description="Disordered" evidence="8">
    <location>
        <begin position="164"/>
        <end position="202"/>
    </location>
</feature>
<evidence type="ECO:0000256" key="5">
    <source>
        <dbReference type="ARBA" id="ARBA00023128"/>
    </source>
</evidence>
<evidence type="ECO:0000256" key="3">
    <source>
        <dbReference type="ARBA" id="ARBA00022946"/>
    </source>
</evidence>
<keyword evidence="6" id="KW-0687">Ribonucleoprotein</keyword>